<proteinExistence type="predicted"/>
<name>A0ABU0IGQ5_9HYPH</name>
<keyword evidence="9" id="KW-0547">Nucleotide-binding</keyword>
<reference evidence="18 19" key="1">
    <citation type="submission" date="2023-07" db="EMBL/GenBank/DDBJ databases">
        <title>Genomic Encyclopedia of Type Strains, Phase IV (KMG-IV): sequencing the most valuable type-strain genomes for metagenomic binning, comparative biology and taxonomic classification.</title>
        <authorList>
            <person name="Goeker M."/>
        </authorList>
    </citation>
    <scope>NUCLEOTIDE SEQUENCE [LARGE SCALE GENOMIC DNA]</scope>
    <source>
        <strain evidence="18 19">DSM 100301</strain>
    </source>
</reference>
<evidence type="ECO:0000256" key="5">
    <source>
        <dbReference type="ARBA" id="ARBA00022519"/>
    </source>
</evidence>
<keyword evidence="14 15" id="KW-0472">Membrane</keyword>
<evidence type="ECO:0000259" key="16">
    <source>
        <dbReference type="PROSITE" id="PS50109"/>
    </source>
</evidence>
<evidence type="ECO:0000313" key="19">
    <source>
        <dbReference type="Proteomes" id="UP001235269"/>
    </source>
</evidence>
<dbReference type="CDD" id="cd00082">
    <property type="entry name" value="HisKA"/>
    <property type="match status" value="1"/>
</dbReference>
<keyword evidence="11" id="KW-0067">ATP-binding</keyword>
<dbReference type="GO" id="GO:0016301">
    <property type="term" value="F:kinase activity"/>
    <property type="evidence" value="ECO:0007669"/>
    <property type="project" value="UniProtKB-KW"/>
</dbReference>
<keyword evidence="13" id="KW-0902">Two-component regulatory system</keyword>
<dbReference type="SUPFAM" id="SSF55874">
    <property type="entry name" value="ATPase domain of HSP90 chaperone/DNA topoisomerase II/histidine kinase"/>
    <property type="match status" value="1"/>
</dbReference>
<comment type="subcellular location">
    <subcellularLocation>
        <location evidence="2">Cell inner membrane</location>
        <topology evidence="2">Multi-pass membrane protein</topology>
    </subcellularLocation>
</comment>
<keyword evidence="8 15" id="KW-0812">Transmembrane</keyword>
<gene>
    <name evidence="18" type="ORF">QO005_003811</name>
</gene>
<dbReference type="SMART" id="SM00387">
    <property type="entry name" value="HATPase_c"/>
    <property type="match status" value="1"/>
</dbReference>
<evidence type="ECO:0000256" key="2">
    <source>
        <dbReference type="ARBA" id="ARBA00004429"/>
    </source>
</evidence>
<dbReference type="Pfam" id="PF02518">
    <property type="entry name" value="HATPase_c"/>
    <property type="match status" value="1"/>
</dbReference>
<dbReference type="InterPro" id="IPR050980">
    <property type="entry name" value="2C_sensor_his_kinase"/>
</dbReference>
<keyword evidence="7" id="KW-0808">Transferase</keyword>
<keyword evidence="10 18" id="KW-0418">Kinase</keyword>
<evidence type="ECO:0000256" key="8">
    <source>
        <dbReference type="ARBA" id="ARBA00022692"/>
    </source>
</evidence>
<evidence type="ECO:0000256" key="4">
    <source>
        <dbReference type="ARBA" id="ARBA00022475"/>
    </source>
</evidence>
<evidence type="ECO:0000256" key="1">
    <source>
        <dbReference type="ARBA" id="ARBA00000085"/>
    </source>
</evidence>
<dbReference type="RefSeq" id="WP_307159624.1">
    <property type="nucleotide sequence ID" value="NZ_JAUSWH010000015.1"/>
</dbReference>
<keyword evidence="5" id="KW-0997">Cell inner membrane</keyword>
<dbReference type="InterPro" id="IPR036097">
    <property type="entry name" value="HisK_dim/P_sf"/>
</dbReference>
<dbReference type="EC" id="2.7.13.3" evidence="3"/>
<evidence type="ECO:0000256" key="14">
    <source>
        <dbReference type="ARBA" id="ARBA00023136"/>
    </source>
</evidence>
<feature type="transmembrane region" description="Helical" evidence="15">
    <location>
        <begin position="12"/>
        <end position="32"/>
    </location>
</feature>
<evidence type="ECO:0000256" key="13">
    <source>
        <dbReference type="ARBA" id="ARBA00023012"/>
    </source>
</evidence>
<evidence type="ECO:0000256" key="11">
    <source>
        <dbReference type="ARBA" id="ARBA00022840"/>
    </source>
</evidence>
<organism evidence="18 19">
    <name type="scientific">Rhizobium paknamense</name>
    <dbReference type="NCBI Taxonomy" id="1206817"/>
    <lineage>
        <taxon>Bacteria</taxon>
        <taxon>Pseudomonadati</taxon>
        <taxon>Pseudomonadota</taxon>
        <taxon>Alphaproteobacteria</taxon>
        <taxon>Hyphomicrobiales</taxon>
        <taxon>Rhizobiaceae</taxon>
        <taxon>Rhizobium/Agrobacterium group</taxon>
        <taxon>Rhizobium</taxon>
    </lineage>
</organism>
<dbReference type="InterPro" id="IPR036890">
    <property type="entry name" value="HATPase_C_sf"/>
</dbReference>
<dbReference type="InterPro" id="IPR003660">
    <property type="entry name" value="HAMP_dom"/>
</dbReference>
<evidence type="ECO:0000256" key="3">
    <source>
        <dbReference type="ARBA" id="ARBA00012438"/>
    </source>
</evidence>
<dbReference type="InterPro" id="IPR005467">
    <property type="entry name" value="His_kinase_dom"/>
</dbReference>
<feature type="domain" description="HAMP" evidence="17">
    <location>
        <begin position="179"/>
        <end position="231"/>
    </location>
</feature>
<feature type="domain" description="Histidine kinase" evidence="16">
    <location>
        <begin position="239"/>
        <end position="438"/>
    </location>
</feature>
<dbReference type="PROSITE" id="PS50109">
    <property type="entry name" value="HIS_KIN"/>
    <property type="match status" value="1"/>
</dbReference>
<evidence type="ECO:0000256" key="12">
    <source>
        <dbReference type="ARBA" id="ARBA00022989"/>
    </source>
</evidence>
<evidence type="ECO:0000256" key="6">
    <source>
        <dbReference type="ARBA" id="ARBA00022553"/>
    </source>
</evidence>
<evidence type="ECO:0000313" key="18">
    <source>
        <dbReference type="EMBL" id="MDQ0457453.1"/>
    </source>
</evidence>
<dbReference type="PRINTS" id="PR00344">
    <property type="entry name" value="BCTRLSENSOR"/>
</dbReference>
<dbReference type="SMART" id="SM00388">
    <property type="entry name" value="HisKA"/>
    <property type="match status" value="1"/>
</dbReference>
<keyword evidence="4" id="KW-1003">Cell membrane</keyword>
<dbReference type="PROSITE" id="PS50885">
    <property type="entry name" value="HAMP"/>
    <property type="match status" value="1"/>
</dbReference>
<dbReference type="SMART" id="SM00304">
    <property type="entry name" value="HAMP"/>
    <property type="match status" value="1"/>
</dbReference>
<evidence type="ECO:0000256" key="10">
    <source>
        <dbReference type="ARBA" id="ARBA00022777"/>
    </source>
</evidence>
<dbReference type="Gene3D" id="1.10.287.130">
    <property type="match status" value="1"/>
</dbReference>
<feature type="transmembrane region" description="Helical" evidence="15">
    <location>
        <begin position="159"/>
        <end position="178"/>
    </location>
</feature>
<dbReference type="PANTHER" id="PTHR44936">
    <property type="entry name" value="SENSOR PROTEIN CREC"/>
    <property type="match status" value="1"/>
</dbReference>
<comment type="catalytic activity">
    <reaction evidence="1">
        <text>ATP + protein L-histidine = ADP + protein N-phospho-L-histidine.</text>
        <dbReference type="EC" id="2.7.13.3"/>
    </reaction>
</comment>
<dbReference type="InterPro" id="IPR003661">
    <property type="entry name" value="HisK_dim/P_dom"/>
</dbReference>
<dbReference type="EMBL" id="JAUSWH010000015">
    <property type="protein sequence ID" value="MDQ0457453.1"/>
    <property type="molecule type" value="Genomic_DNA"/>
</dbReference>
<evidence type="ECO:0000256" key="7">
    <source>
        <dbReference type="ARBA" id="ARBA00022679"/>
    </source>
</evidence>
<comment type="caution">
    <text evidence="18">The sequence shown here is derived from an EMBL/GenBank/DDBJ whole genome shotgun (WGS) entry which is preliminary data.</text>
</comment>
<evidence type="ECO:0000259" key="17">
    <source>
        <dbReference type="PROSITE" id="PS50885"/>
    </source>
</evidence>
<dbReference type="Gene3D" id="3.30.565.10">
    <property type="entry name" value="Histidine kinase-like ATPase, C-terminal domain"/>
    <property type="match status" value="1"/>
</dbReference>
<dbReference type="PANTHER" id="PTHR44936:SF5">
    <property type="entry name" value="SENSOR HISTIDINE KINASE ENVZ"/>
    <property type="match status" value="1"/>
</dbReference>
<keyword evidence="19" id="KW-1185">Reference proteome</keyword>
<keyword evidence="12 15" id="KW-1133">Transmembrane helix</keyword>
<accession>A0ABU0IGQ5</accession>
<sequence length="443" mass="48202">MSVGWPRDLSAQIGLTTLAALIFTQILFLALFGAERGLSHVEEQRADIIRQGERLVGLLPKIPEVARNDVLSAAGSERVIFRLSDTPMVTVSSDGDAQMELAARGGSVEHSGYEPLAAFARQIGLTPATLRLSLPTSDGQWLNIEASLERPGAFLPPRLLLGAILSALAVWIVMRFLVARITLPLRQLAETADALDLDRNPPERIETGPSEVKVLAKALHSLHARLVNAVRERTRILAALGHDLRSPITALRLQAEFVDEDQLRERIARILDEMQEMTETTLAYARGLSEAGDKRPSDPFALVARLAEELNTTASPVTLGSMPVVTTPLRELPVRRAVRNLIENAQRYGDKVHISGELNGSIARIHVDDDGPGIPLEDLQRVFSPFERLEKSRSRDTGGHGLGLTIARDILRAQGGDVELLNRAEGGLRATVTLPVDPGSDTP</sequence>
<keyword evidence="6" id="KW-0597">Phosphoprotein</keyword>
<dbReference type="Pfam" id="PF00512">
    <property type="entry name" value="HisKA"/>
    <property type="match status" value="1"/>
</dbReference>
<protein>
    <recommendedName>
        <fullName evidence="3">histidine kinase</fullName>
        <ecNumber evidence="3">2.7.13.3</ecNumber>
    </recommendedName>
</protein>
<evidence type="ECO:0000256" key="9">
    <source>
        <dbReference type="ARBA" id="ARBA00022741"/>
    </source>
</evidence>
<dbReference type="InterPro" id="IPR004358">
    <property type="entry name" value="Sig_transdc_His_kin-like_C"/>
</dbReference>
<dbReference type="InterPro" id="IPR003594">
    <property type="entry name" value="HATPase_dom"/>
</dbReference>
<dbReference type="SUPFAM" id="SSF47384">
    <property type="entry name" value="Homodimeric domain of signal transducing histidine kinase"/>
    <property type="match status" value="1"/>
</dbReference>
<evidence type="ECO:0000256" key="15">
    <source>
        <dbReference type="SAM" id="Phobius"/>
    </source>
</evidence>
<dbReference type="Proteomes" id="UP001235269">
    <property type="component" value="Unassembled WGS sequence"/>
</dbReference>